<evidence type="ECO:0000256" key="14">
    <source>
        <dbReference type="SAM" id="Coils"/>
    </source>
</evidence>
<evidence type="ECO:0000256" key="8">
    <source>
        <dbReference type="ARBA" id="ARBA00022917"/>
    </source>
</evidence>
<evidence type="ECO:0000256" key="3">
    <source>
        <dbReference type="ARBA" id="ARBA00005594"/>
    </source>
</evidence>
<evidence type="ECO:0000256" key="13">
    <source>
        <dbReference type="RuleBase" id="RU363035"/>
    </source>
</evidence>
<comment type="catalytic activity">
    <reaction evidence="11">
        <text>tRNA(Ile) + L-isoleucine + ATP = L-isoleucyl-tRNA(Ile) + AMP + diphosphate</text>
        <dbReference type="Rhea" id="RHEA:11060"/>
        <dbReference type="Rhea" id="RHEA-COMP:9666"/>
        <dbReference type="Rhea" id="RHEA-COMP:9695"/>
        <dbReference type="ChEBI" id="CHEBI:30616"/>
        <dbReference type="ChEBI" id="CHEBI:33019"/>
        <dbReference type="ChEBI" id="CHEBI:58045"/>
        <dbReference type="ChEBI" id="CHEBI:78442"/>
        <dbReference type="ChEBI" id="CHEBI:78528"/>
        <dbReference type="ChEBI" id="CHEBI:456215"/>
        <dbReference type="EC" id="6.1.1.5"/>
    </reaction>
</comment>
<dbReference type="InterPro" id="IPR014729">
    <property type="entry name" value="Rossmann-like_a/b/a_fold"/>
</dbReference>
<evidence type="ECO:0000256" key="1">
    <source>
        <dbReference type="ARBA" id="ARBA00004173"/>
    </source>
</evidence>
<evidence type="ECO:0000313" key="19">
    <source>
        <dbReference type="Proteomes" id="UP000703661"/>
    </source>
</evidence>
<dbReference type="AlphaFoldDB" id="A0A9P6T2K4"/>
<dbReference type="EC" id="6.1.1.5" evidence="4"/>
<dbReference type="InterPro" id="IPR002301">
    <property type="entry name" value="Ile-tRNA-ligase"/>
</dbReference>
<dbReference type="SUPFAM" id="SSF50677">
    <property type="entry name" value="ValRS/IleRS/LeuRS editing domain"/>
    <property type="match status" value="1"/>
</dbReference>
<dbReference type="GO" id="GO:0005524">
    <property type="term" value="F:ATP binding"/>
    <property type="evidence" value="ECO:0007669"/>
    <property type="project" value="UniProtKB-KW"/>
</dbReference>
<dbReference type="HAMAP" id="MF_02002">
    <property type="entry name" value="Ile_tRNA_synth_type1"/>
    <property type="match status" value="1"/>
</dbReference>
<evidence type="ECO:0000256" key="10">
    <source>
        <dbReference type="ARBA" id="ARBA00032665"/>
    </source>
</evidence>
<dbReference type="GO" id="GO:0006428">
    <property type="term" value="P:isoleucyl-tRNA aminoacylation"/>
    <property type="evidence" value="ECO:0007669"/>
    <property type="project" value="InterPro"/>
</dbReference>
<dbReference type="InterPro" id="IPR009080">
    <property type="entry name" value="tRNAsynth_Ia_anticodon-bd"/>
</dbReference>
<keyword evidence="19" id="KW-1185">Reference proteome</keyword>
<dbReference type="FunFam" id="3.40.50.620:FF:000111">
    <property type="entry name" value="Mitochondrial isoleucyl-tRNA synthetase"/>
    <property type="match status" value="1"/>
</dbReference>
<dbReference type="GO" id="GO:0000049">
    <property type="term" value="F:tRNA binding"/>
    <property type="evidence" value="ECO:0007669"/>
    <property type="project" value="InterPro"/>
</dbReference>
<accession>A0A9P6T2K4</accession>
<evidence type="ECO:0000256" key="2">
    <source>
        <dbReference type="ARBA" id="ARBA00004496"/>
    </source>
</evidence>
<dbReference type="InterPro" id="IPR002300">
    <property type="entry name" value="aa-tRNA-synth_Ia"/>
</dbReference>
<dbReference type="InterPro" id="IPR033708">
    <property type="entry name" value="Anticodon_Ile_BEm"/>
</dbReference>
<keyword evidence="5 13" id="KW-0436">Ligase</keyword>
<keyword evidence="14" id="KW-0175">Coiled coil</keyword>
<evidence type="ECO:0000256" key="5">
    <source>
        <dbReference type="ARBA" id="ARBA00022598"/>
    </source>
</evidence>
<feature type="domain" description="Methionyl/Valyl/Leucyl/Isoleucyl-tRNA synthetase anticodon-binding" evidence="17">
    <location>
        <begin position="796"/>
        <end position="953"/>
    </location>
</feature>
<dbReference type="PRINTS" id="PR00984">
    <property type="entry name" value="TRNASYNTHILE"/>
</dbReference>
<dbReference type="Pfam" id="PF00133">
    <property type="entry name" value="tRNA-synt_1"/>
    <property type="match status" value="1"/>
</dbReference>
<dbReference type="PANTHER" id="PTHR42765:SF1">
    <property type="entry name" value="ISOLEUCINE--TRNA LIGASE, MITOCHONDRIAL"/>
    <property type="match status" value="1"/>
</dbReference>
<feature type="coiled-coil region" evidence="14">
    <location>
        <begin position="917"/>
        <end position="951"/>
    </location>
</feature>
<protein>
    <recommendedName>
        <fullName evidence="12">Isoleucine--tRNA ligase, mitochondrial</fullName>
        <ecNumber evidence="4">6.1.1.5</ecNumber>
    </recommendedName>
    <alternativeName>
        <fullName evidence="10">Isoleucyl-tRNA synthetase</fullName>
    </alternativeName>
</protein>
<sequence>MLRTAATYRASGSFLYKNCFPSVNCHARSTLITTASSRPSFLYARTAGSKLDSIRFMATTTNTVPPTGTTGAASGAVKNAAKDKPDSRYSSTLLLPKTTFPLRSEAATREAGFRQRCTTDLYPWQRENNPGELFVLHDGPPYANGHLHLGHALNKLIKDFVNRHRVMRGFKVDYRPGWDCHGLPIELKALNELKVKDRSQLSPIDIRTVAQASARAAIEIQKKEFLSYGIMGEFDNGYLTMDKDFETRQLKVFYEMMNKGLIYRANKPVYWSPSSQTALAESELEYKDDHKSRSAWVGFEVEKPSKALSDVLPKDATLQAVVWTTTPWTLPANRCVAVHPNLGYTLFRVSNSASPNTVYLAATDRMEEMKKRFTLPAADESGAISAQATLEPIGQILGQDFVGATYKHPLTAESLPFIAADYVTSDSGSGLVHTAPGHGMEDYKACLSLGIEAFCPVNNVGKFTAEAGSDLEGLHVQTDGTAKVLEILAEKGSLIQEQAYLHKYPYDWRTKKPVILRATSQWFANVGSIKEDALKASESDKIVPESSRRRLEGFIQSRTEWCISRQRSWGVPIPVLYDVDTDEPLLTKASVQHIIDTVKEHGTDAWWSMTTEELLAPEYRNNGKTYRRGYDTMDVWFDSGTSWTMIEEKMPRPHLPFVADVYCEGSDQHRGWFQSSLLTSVALTGKAPFGTLITHGFLLDAKGYKQSKSLGNTVDPAVVINGGKNLQKDPAYGTDVLRLWAASSEYTKDIAIGKTILTQVAESIRKFRNTARFMLGNLNGFKEDQQVPYDELARLDKFMLAEVYQFSKNVNAGYDEFMFNKVYTQLQYFTSTTLSAFYLDVIKDSLYSDSEKSLQRRSIQTALFHTLNAFTRSIAPLAPHLGEEVYEHYRDCFVAPQPTVFRSGWLDAPESWNNLQLKEEFSVLKHLRSEANQLLEQARAAKAIRSSLEAAIEIQVIESSNAAEDKTDKTSRSSLGQLLESYEEDLRKLFIISDVTLARPESNGGVAKQTETNQENVFVREVLVPRVGSCRMVLRKATMHKCPRCWTYTSPEEDTLCGRCEPVVAAL</sequence>
<dbReference type="SUPFAM" id="SSF52374">
    <property type="entry name" value="Nucleotidylyl transferase"/>
    <property type="match status" value="1"/>
</dbReference>
<dbReference type="Gene3D" id="1.10.730.20">
    <property type="match status" value="1"/>
</dbReference>
<dbReference type="SUPFAM" id="SSF47323">
    <property type="entry name" value="Anticodon-binding domain of a subclass of class I aminoacyl-tRNA synthetases"/>
    <property type="match status" value="1"/>
</dbReference>
<evidence type="ECO:0000256" key="7">
    <source>
        <dbReference type="ARBA" id="ARBA00022840"/>
    </source>
</evidence>
<dbReference type="GO" id="GO:0005739">
    <property type="term" value="C:mitochondrion"/>
    <property type="evidence" value="ECO:0007669"/>
    <property type="project" value="UniProtKB-SubCell"/>
</dbReference>
<gene>
    <name evidence="18" type="ORF">BGZ80_004023</name>
</gene>
<keyword evidence="8 13" id="KW-0648">Protein biosynthesis</keyword>
<dbReference type="Gene3D" id="3.90.740.10">
    <property type="entry name" value="Valyl/Leucyl/Isoleucyl-tRNA synthetase, editing domain"/>
    <property type="match status" value="1"/>
</dbReference>
<feature type="domain" description="Aminoacyl-tRNA synthetase class Ia" evidence="16">
    <location>
        <begin position="127"/>
        <end position="752"/>
    </location>
</feature>
<evidence type="ECO:0000259" key="17">
    <source>
        <dbReference type="Pfam" id="PF08264"/>
    </source>
</evidence>
<dbReference type="GO" id="GO:0032543">
    <property type="term" value="P:mitochondrial translation"/>
    <property type="evidence" value="ECO:0007669"/>
    <property type="project" value="TreeGrafter"/>
</dbReference>
<dbReference type="GO" id="GO:0004822">
    <property type="term" value="F:isoleucine-tRNA ligase activity"/>
    <property type="evidence" value="ECO:0007669"/>
    <property type="project" value="UniProtKB-EC"/>
</dbReference>
<organism evidence="18 19">
    <name type="scientific">Entomortierella chlamydospora</name>
    <dbReference type="NCBI Taxonomy" id="101097"/>
    <lineage>
        <taxon>Eukaryota</taxon>
        <taxon>Fungi</taxon>
        <taxon>Fungi incertae sedis</taxon>
        <taxon>Mucoromycota</taxon>
        <taxon>Mortierellomycotina</taxon>
        <taxon>Mortierellomycetes</taxon>
        <taxon>Mortierellales</taxon>
        <taxon>Mortierellaceae</taxon>
        <taxon>Entomortierella</taxon>
    </lineage>
</organism>
<reference evidence="18" key="1">
    <citation type="journal article" date="2020" name="Fungal Divers.">
        <title>Resolving the Mortierellaceae phylogeny through synthesis of multi-gene phylogenetics and phylogenomics.</title>
        <authorList>
            <person name="Vandepol N."/>
            <person name="Liber J."/>
            <person name="Desiro A."/>
            <person name="Na H."/>
            <person name="Kennedy M."/>
            <person name="Barry K."/>
            <person name="Grigoriev I.V."/>
            <person name="Miller A.N."/>
            <person name="O'Donnell K."/>
            <person name="Stajich J.E."/>
            <person name="Bonito G."/>
        </authorList>
    </citation>
    <scope>NUCLEOTIDE SEQUENCE</scope>
    <source>
        <strain evidence="18">NRRL 2769</strain>
    </source>
</reference>
<dbReference type="CDD" id="cd07960">
    <property type="entry name" value="Anticodon_Ia_Ile_BEm"/>
    <property type="match status" value="1"/>
</dbReference>
<evidence type="ECO:0000256" key="9">
    <source>
        <dbReference type="ARBA" id="ARBA00023146"/>
    </source>
</evidence>
<dbReference type="Pfam" id="PF08264">
    <property type="entry name" value="Anticodon_1"/>
    <property type="match status" value="1"/>
</dbReference>
<evidence type="ECO:0000256" key="12">
    <source>
        <dbReference type="ARBA" id="ARBA00068280"/>
    </source>
</evidence>
<dbReference type="Gene3D" id="3.40.50.620">
    <property type="entry name" value="HUPs"/>
    <property type="match status" value="2"/>
</dbReference>
<feature type="region of interest" description="Disordered" evidence="15">
    <location>
        <begin position="65"/>
        <end position="88"/>
    </location>
</feature>
<evidence type="ECO:0000256" key="11">
    <source>
        <dbReference type="ARBA" id="ARBA00048359"/>
    </source>
</evidence>
<dbReference type="InterPro" id="IPR050081">
    <property type="entry name" value="Ile-tRNA_ligase"/>
</dbReference>
<comment type="similarity">
    <text evidence="3 13">Belongs to the class-I aminoacyl-tRNA synthetase family.</text>
</comment>
<dbReference type="InterPro" id="IPR001412">
    <property type="entry name" value="aa-tRNA-synth_I_CS"/>
</dbReference>
<dbReference type="InterPro" id="IPR013155">
    <property type="entry name" value="M/V/L/I-tRNA-synth_anticd-bd"/>
</dbReference>
<evidence type="ECO:0000313" key="18">
    <source>
        <dbReference type="EMBL" id="KAG0020536.1"/>
    </source>
</evidence>
<dbReference type="InterPro" id="IPR023585">
    <property type="entry name" value="Ile-tRNA-ligase_type1"/>
</dbReference>
<evidence type="ECO:0000259" key="16">
    <source>
        <dbReference type="Pfam" id="PF00133"/>
    </source>
</evidence>
<evidence type="ECO:0000256" key="6">
    <source>
        <dbReference type="ARBA" id="ARBA00022741"/>
    </source>
</evidence>
<keyword evidence="9 13" id="KW-0030">Aminoacyl-tRNA synthetase</keyword>
<dbReference type="Proteomes" id="UP000703661">
    <property type="component" value="Unassembled WGS sequence"/>
</dbReference>
<dbReference type="EMBL" id="JAAAID010000210">
    <property type="protein sequence ID" value="KAG0020536.1"/>
    <property type="molecule type" value="Genomic_DNA"/>
</dbReference>
<dbReference type="PROSITE" id="PS00178">
    <property type="entry name" value="AA_TRNA_LIGASE_I"/>
    <property type="match status" value="1"/>
</dbReference>
<evidence type="ECO:0000256" key="4">
    <source>
        <dbReference type="ARBA" id="ARBA00013165"/>
    </source>
</evidence>
<dbReference type="GO" id="GO:0002161">
    <property type="term" value="F:aminoacyl-tRNA deacylase activity"/>
    <property type="evidence" value="ECO:0007669"/>
    <property type="project" value="InterPro"/>
</dbReference>
<dbReference type="PANTHER" id="PTHR42765">
    <property type="entry name" value="SOLEUCYL-TRNA SYNTHETASE"/>
    <property type="match status" value="1"/>
</dbReference>
<name>A0A9P6T2K4_9FUNG</name>
<dbReference type="NCBIfam" id="TIGR00392">
    <property type="entry name" value="ileS"/>
    <property type="match status" value="1"/>
</dbReference>
<keyword evidence="6 13" id="KW-0547">Nucleotide-binding</keyword>
<proteinExistence type="inferred from homology"/>
<dbReference type="Gene3D" id="1.10.10.830">
    <property type="entry name" value="Ile-tRNA synthetase CP2 domain-like"/>
    <property type="match status" value="1"/>
</dbReference>
<keyword evidence="7 13" id="KW-0067">ATP-binding</keyword>
<comment type="subcellular location">
    <subcellularLocation>
        <location evidence="2">Cytoplasm</location>
    </subcellularLocation>
    <subcellularLocation>
        <location evidence="1">Mitochondrion</location>
    </subcellularLocation>
</comment>
<evidence type="ECO:0000256" key="15">
    <source>
        <dbReference type="SAM" id="MobiDB-lite"/>
    </source>
</evidence>
<dbReference type="InterPro" id="IPR009008">
    <property type="entry name" value="Val/Leu/Ile-tRNA-synth_edit"/>
</dbReference>
<comment type="caution">
    <text evidence="18">The sequence shown here is derived from an EMBL/GenBank/DDBJ whole genome shotgun (WGS) entry which is preliminary data.</text>
</comment>
<feature type="compositionally biased region" description="Low complexity" evidence="15">
    <location>
        <begin position="65"/>
        <end position="77"/>
    </location>
</feature>